<proteinExistence type="predicted"/>
<organism evidence="1 2">
    <name type="scientific">Plakobranchus ocellatus</name>
    <dbReference type="NCBI Taxonomy" id="259542"/>
    <lineage>
        <taxon>Eukaryota</taxon>
        <taxon>Metazoa</taxon>
        <taxon>Spiralia</taxon>
        <taxon>Lophotrochozoa</taxon>
        <taxon>Mollusca</taxon>
        <taxon>Gastropoda</taxon>
        <taxon>Heterobranchia</taxon>
        <taxon>Euthyneura</taxon>
        <taxon>Panpulmonata</taxon>
        <taxon>Sacoglossa</taxon>
        <taxon>Placobranchoidea</taxon>
        <taxon>Plakobranchidae</taxon>
        <taxon>Plakobranchus</taxon>
    </lineage>
</organism>
<sequence length="162" mass="17335">MAEEYFTEQLNGKKTTQASPCGLSCCCETRGQTKISESTIYHVGGRPGSQGTVYSARGRPGSQGTQFIVLVADQDLKSPQFLVLGADQVSESSLSCFGQTRISESTVYRASVKSGANQGFRVHSLSCWGRPGSHSLQFIHPAAVKLGGRPGLRVHSLCILLL</sequence>
<gene>
    <name evidence="1" type="ORF">PoB_007709500</name>
</gene>
<comment type="caution">
    <text evidence="1">The sequence shown here is derived from an EMBL/GenBank/DDBJ whole genome shotgun (WGS) entry which is preliminary data.</text>
</comment>
<name>A0AAV4E2F8_9GAST</name>
<reference evidence="1 2" key="1">
    <citation type="journal article" date="2021" name="Elife">
        <title>Chloroplast acquisition without the gene transfer in kleptoplastic sea slugs, Plakobranchus ocellatus.</title>
        <authorList>
            <person name="Maeda T."/>
            <person name="Takahashi S."/>
            <person name="Yoshida T."/>
            <person name="Shimamura S."/>
            <person name="Takaki Y."/>
            <person name="Nagai Y."/>
            <person name="Toyoda A."/>
            <person name="Suzuki Y."/>
            <person name="Arimoto A."/>
            <person name="Ishii H."/>
            <person name="Satoh N."/>
            <person name="Nishiyama T."/>
            <person name="Hasebe M."/>
            <person name="Maruyama T."/>
            <person name="Minagawa J."/>
            <person name="Obokata J."/>
            <person name="Shigenobu S."/>
        </authorList>
    </citation>
    <scope>NUCLEOTIDE SEQUENCE [LARGE SCALE GENOMIC DNA]</scope>
</reference>
<protein>
    <submittedName>
        <fullName evidence="1">Uncharacterized protein</fullName>
    </submittedName>
</protein>
<evidence type="ECO:0000313" key="2">
    <source>
        <dbReference type="Proteomes" id="UP000735302"/>
    </source>
</evidence>
<dbReference type="Proteomes" id="UP000735302">
    <property type="component" value="Unassembled WGS sequence"/>
</dbReference>
<evidence type="ECO:0000313" key="1">
    <source>
        <dbReference type="EMBL" id="GFO50590.1"/>
    </source>
</evidence>
<keyword evidence="2" id="KW-1185">Reference proteome</keyword>
<dbReference type="EMBL" id="BLXT01008617">
    <property type="protein sequence ID" value="GFO50590.1"/>
    <property type="molecule type" value="Genomic_DNA"/>
</dbReference>
<accession>A0AAV4E2F8</accession>
<dbReference type="AlphaFoldDB" id="A0AAV4E2F8"/>